<dbReference type="AlphaFoldDB" id="D4XI92"/>
<gene>
    <name evidence="6" type="ORF">HMPREF0004_5189</name>
</gene>
<keyword evidence="2" id="KW-0805">Transcription regulation</keyword>
<name>D4XI92_9BURK</name>
<comment type="similarity">
    <text evidence="1">Belongs to the LysR transcriptional regulatory family.</text>
</comment>
<sequence length="351" mass="39410">MSRYDGDRAPLASDVRHQFFIDQGVMKENPQGPTTMARTGERLDWNLLRTFLVIAQERSISGAAIKLHLTQSAVSQALRRLEQQLDRRLIERHHSKFAITRAGEEVRQAALAIHGNVSQLVSDVAQAEEETVGRIHLLVASRIHSAVYDDFWARFHRAHPRIEVQLDVLPSSEIVNVLQQRGATAGIALCRQIPKRLDHKLFLQQRYALFCGKNHPLFGRTDIRMEDLLNENFVSFASDALGDSLSPLTIFRDQRGFSGSIIATSSQHDEVKRLLVAGFGIGCLPEHSVWGDLAEGRLWRLPPGEGVCAADLHLLWHGDAHRSAAEALFIAAFRDHIDNYSLPQRLLPQLP</sequence>
<dbReference type="GO" id="GO:0003700">
    <property type="term" value="F:DNA-binding transcription factor activity"/>
    <property type="evidence" value="ECO:0007669"/>
    <property type="project" value="InterPro"/>
</dbReference>
<dbReference type="HOGENOM" id="CLU_039613_6_3_4"/>
<dbReference type="Pfam" id="PF00126">
    <property type="entry name" value="HTH_1"/>
    <property type="match status" value="1"/>
</dbReference>
<dbReference type="InterPro" id="IPR036390">
    <property type="entry name" value="WH_DNA-bd_sf"/>
</dbReference>
<evidence type="ECO:0000256" key="3">
    <source>
        <dbReference type="ARBA" id="ARBA00023125"/>
    </source>
</evidence>
<organism evidence="6 7">
    <name type="scientific">Achromobacter piechaudii ATCC 43553</name>
    <dbReference type="NCBI Taxonomy" id="742159"/>
    <lineage>
        <taxon>Bacteria</taxon>
        <taxon>Pseudomonadati</taxon>
        <taxon>Pseudomonadota</taxon>
        <taxon>Betaproteobacteria</taxon>
        <taxon>Burkholderiales</taxon>
        <taxon>Alcaligenaceae</taxon>
        <taxon>Achromobacter</taxon>
    </lineage>
</organism>
<dbReference type="PATRIC" id="fig|742159.3.peg.673"/>
<evidence type="ECO:0000256" key="4">
    <source>
        <dbReference type="ARBA" id="ARBA00023163"/>
    </source>
</evidence>
<dbReference type="CDD" id="cd05466">
    <property type="entry name" value="PBP2_LTTR_substrate"/>
    <property type="match status" value="1"/>
</dbReference>
<keyword evidence="4" id="KW-0804">Transcription</keyword>
<dbReference type="InterPro" id="IPR000847">
    <property type="entry name" value="LysR_HTH_N"/>
</dbReference>
<dbReference type="PRINTS" id="PR00039">
    <property type="entry name" value="HTHLYSR"/>
</dbReference>
<dbReference type="Gene3D" id="3.40.190.290">
    <property type="match status" value="1"/>
</dbReference>
<keyword evidence="3" id="KW-0238">DNA-binding</keyword>
<evidence type="ECO:0000259" key="5">
    <source>
        <dbReference type="PROSITE" id="PS50931"/>
    </source>
</evidence>
<comment type="caution">
    <text evidence="6">The sequence shown here is derived from an EMBL/GenBank/DDBJ whole genome shotgun (WGS) entry which is preliminary data.</text>
</comment>
<dbReference type="SUPFAM" id="SSF53850">
    <property type="entry name" value="Periplasmic binding protein-like II"/>
    <property type="match status" value="1"/>
</dbReference>
<dbReference type="PROSITE" id="PS50931">
    <property type="entry name" value="HTH_LYSR"/>
    <property type="match status" value="1"/>
</dbReference>
<evidence type="ECO:0000313" key="6">
    <source>
        <dbReference type="EMBL" id="EFF73504.1"/>
    </source>
</evidence>
<dbReference type="PANTHER" id="PTHR30126:SF40">
    <property type="entry name" value="HTH-TYPE TRANSCRIPTIONAL REGULATOR GLTR"/>
    <property type="match status" value="1"/>
</dbReference>
<dbReference type="InterPro" id="IPR005119">
    <property type="entry name" value="LysR_subst-bd"/>
</dbReference>
<dbReference type="PANTHER" id="PTHR30126">
    <property type="entry name" value="HTH-TYPE TRANSCRIPTIONAL REGULATOR"/>
    <property type="match status" value="1"/>
</dbReference>
<evidence type="ECO:0000256" key="1">
    <source>
        <dbReference type="ARBA" id="ARBA00009437"/>
    </source>
</evidence>
<dbReference type="Pfam" id="PF03466">
    <property type="entry name" value="LysR_substrate"/>
    <property type="match status" value="1"/>
</dbReference>
<proteinExistence type="inferred from homology"/>
<dbReference type="EMBL" id="ADMS01000118">
    <property type="protein sequence ID" value="EFF73504.1"/>
    <property type="molecule type" value="Genomic_DNA"/>
</dbReference>
<protein>
    <submittedName>
        <fullName evidence="6">LysR substrate binding domain protein</fullName>
    </submittedName>
</protein>
<dbReference type="GO" id="GO:0000976">
    <property type="term" value="F:transcription cis-regulatory region binding"/>
    <property type="evidence" value="ECO:0007669"/>
    <property type="project" value="TreeGrafter"/>
</dbReference>
<dbReference type="InterPro" id="IPR036388">
    <property type="entry name" value="WH-like_DNA-bd_sf"/>
</dbReference>
<feature type="domain" description="HTH lysR-type" evidence="5">
    <location>
        <begin position="43"/>
        <end position="100"/>
    </location>
</feature>
<dbReference type="eggNOG" id="COG0583">
    <property type="taxonomic scope" value="Bacteria"/>
</dbReference>
<accession>D4XI92</accession>
<evidence type="ECO:0000256" key="2">
    <source>
        <dbReference type="ARBA" id="ARBA00023015"/>
    </source>
</evidence>
<dbReference type="Proteomes" id="UP000004510">
    <property type="component" value="Unassembled WGS sequence"/>
</dbReference>
<dbReference type="Gene3D" id="1.10.10.10">
    <property type="entry name" value="Winged helix-like DNA-binding domain superfamily/Winged helix DNA-binding domain"/>
    <property type="match status" value="1"/>
</dbReference>
<evidence type="ECO:0000313" key="7">
    <source>
        <dbReference type="Proteomes" id="UP000004510"/>
    </source>
</evidence>
<dbReference type="SUPFAM" id="SSF46785">
    <property type="entry name" value="Winged helix' DNA-binding domain"/>
    <property type="match status" value="1"/>
</dbReference>
<reference evidence="7" key="1">
    <citation type="submission" date="2010-03" db="EMBL/GenBank/DDBJ databases">
        <title>Complete sequence of Mobiluncus curtisii ATCC 43063.</title>
        <authorList>
            <person name="Muzny D."/>
            <person name="Qin X."/>
            <person name="Deng J."/>
            <person name="Jiang H."/>
            <person name="Liu Y."/>
            <person name="Qu J."/>
            <person name="Song X.-Z."/>
            <person name="Zhang L."/>
            <person name="Thornton R."/>
            <person name="Coyle M."/>
            <person name="Francisco L."/>
            <person name="Jackson L."/>
            <person name="Javaid M."/>
            <person name="Korchina V."/>
            <person name="Kovar C."/>
            <person name="Mata R."/>
            <person name="Mathew T."/>
            <person name="Ngo R."/>
            <person name="Nguyen L."/>
            <person name="Nguyen N."/>
            <person name="Okwuonu G."/>
            <person name="Ongeri F."/>
            <person name="Pham C."/>
            <person name="Simmons D."/>
            <person name="Wilczek-Boney K."/>
            <person name="Hale W."/>
            <person name="Jakkamsetti A."/>
            <person name="Pham P."/>
            <person name="Ruth R."/>
            <person name="San Lucas F."/>
            <person name="Warren J."/>
            <person name="Zhang J."/>
            <person name="Zhao Z."/>
            <person name="Zhou C."/>
            <person name="Zhu D."/>
            <person name="Lee S."/>
            <person name="Bess C."/>
            <person name="Blankenburg K."/>
            <person name="Forbes L."/>
            <person name="Fu Q."/>
            <person name="Gubbala S."/>
            <person name="Hirani K."/>
            <person name="Jayaseelan J.C."/>
            <person name="Lara F."/>
            <person name="Munidasa M."/>
            <person name="Palculict T."/>
            <person name="Patil S."/>
            <person name="Pu L.-L."/>
            <person name="Saada N."/>
            <person name="Tang L."/>
            <person name="Weissenberger G."/>
            <person name="Zhu Y."/>
            <person name="Hemphill L."/>
            <person name="Shang Y."/>
            <person name="Youmans B."/>
            <person name="Ayvaz T."/>
            <person name="Ross M."/>
            <person name="Santibanez J."/>
            <person name="Aqrawi P."/>
            <person name="Gross S."/>
            <person name="Joshi V."/>
            <person name="Fowler G."/>
            <person name="Nazareth L."/>
            <person name="Reid J."/>
            <person name="Worley K."/>
            <person name="Petrosino J."/>
            <person name="Highlander S."/>
            <person name="Gibbs R."/>
            <person name="Gibbs R."/>
        </authorList>
    </citation>
    <scope>NUCLEOTIDE SEQUENCE [LARGE SCALE GENOMIC DNA]</scope>
    <source>
        <strain evidence="7">ATCC 43553</strain>
    </source>
</reference>